<evidence type="ECO:0000313" key="2">
    <source>
        <dbReference type="Proteomes" id="UP001162480"/>
    </source>
</evidence>
<evidence type="ECO:0000313" key="1">
    <source>
        <dbReference type="EMBL" id="CAI9716887.1"/>
    </source>
</evidence>
<keyword evidence="2" id="KW-1185">Reference proteome</keyword>
<reference evidence="1" key="1">
    <citation type="submission" date="2023-08" db="EMBL/GenBank/DDBJ databases">
        <authorList>
            <person name="Alioto T."/>
            <person name="Alioto T."/>
            <person name="Gomez Garrido J."/>
        </authorList>
    </citation>
    <scope>NUCLEOTIDE SEQUENCE</scope>
</reference>
<proteinExistence type="predicted"/>
<sequence>MTYKNDKSNCLQREISVSLLKTLLDSSDTSFMAIFRFHILYVRQQFLFNISNSPASQICHLALIAHVTYCISADEDCRGGGGGGHGRRCD</sequence>
<dbReference type="Proteomes" id="UP001162480">
    <property type="component" value="Chromosome 2"/>
</dbReference>
<name>A0AA36EXN6_OCTVU</name>
<dbReference type="EMBL" id="OX597815">
    <property type="protein sequence ID" value="CAI9716887.1"/>
    <property type="molecule type" value="Genomic_DNA"/>
</dbReference>
<organism evidence="1 2">
    <name type="scientific">Octopus vulgaris</name>
    <name type="common">Common octopus</name>
    <dbReference type="NCBI Taxonomy" id="6645"/>
    <lineage>
        <taxon>Eukaryota</taxon>
        <taxon>Metazoa</taxon>
        <taxon>Spiralia</taxon>
        <taxon>Lophotrochozoa</taxon>
        <taxon>Mollusca</taxon>
        <taxon>Cephalopoda</taxon>
        <taxon>Coleoidea</taxon>
        <taxon>Octopodiformes</taxon>
        <taxon>Octopoda</taxon>
        <taxon>Incirrata</taxon>
        <taxon>Octopodidae</taxon>
        <taxon>Octopus</taxon>
    </lineage>
</organism>
<dbReference type="AlphaFoldDB" id="A0AA36EXN6"/>
<accession>A0AA36EXN6</accession>
<protein>
    <submittedName>
        <fullName evidence="1">Uncharacterized protein</fullName>
    </submittedName>
</protein>
<gene>
    <name evidence="1" type="ORF">OCTVUL_1B009270</name>
</gene>